<dbReference type="RefSeq" id="WP_191301355.1">
    <property type="nucleotide sequence ID" value="NZ_BNAR01000007.1"/>
</dbReference>
<dbReference type="Gene3D" id="1.20.1260.20">
    <property type="entry name" value="PPE superfamily"/>
    <property type="match status" value="1"/>
</dbReference>
<proteinExistence type="predicted"/>
<feature type="compositionally biased region" description="Low complexity" evidence="1">
    <location>
        <begin position="217"/>
        <end position="239"/>
    </location>
</feature>
<evidence type="ECO:0000313" key="3">
    <source>
        <dbReference type="Proteomes" id="UP000605568"/>
    </source>
</evidence>
<protein>
    <recommendedName>
        <fullName evidence="4">PPE family protein</fullName>
    </recommendedName>
</protein>
<comment type="caution">
    <text evidence="2">The sequence shown here is derived from an EMBL/GenBank/DDBJ whole genome shotgun (WGS) entry which is preliminary data.</text>
</comment>
<reference evidence="3" key="1">
    <citation type="journal article" date="2019" name="Int. J. Syst. Evol. Microbiol.">
        <title>The Global Catalogue of Microorganisms (GCM) 10K type strain sequencing project: providing services to taxonomists for standard genome sequencing and annotation.</title>
        <authorList>
            <consortium name="The Broad Institute Genomics Platform"/>
            <consortium name="The Broad Institute Genome Sequencing Center for Infectious Disease"/>
            <person name="Wu L."/>
            <person name="Ma J."/>
        </authorList>
    </citation>
    <scope>NUCLEOTIDE SEQUENCE [LARGE SCALE GENOMIC DNA]</scope>
    <source>
        <strain evidence="3">CGMCC 4.7367</strain>
    </source>
</reference>
<evidence type="ECO:0000313" key="2">
    <source>
        <dbReference type="EMBL" id="GHH46291.1"/>
    </source>
</evidence>
<feature type="compositionally biased region" description="Low complexity" evidence="1">
    <location>
        <begin position="252"/>
        <end position="269"/>
    </location>
</feature>
<evidence type="ECO:0008006" key="4">
    <source>
        <dbReference type="Google" id="ProtNLM"/>
    </source>
</evidence>
<name>A0ABQ3MKH5_9PSEU</name>
<feature type="compositionally biased region" description="Gly residues" evidence="1">
    <location>
        <begin position="283"/>
        <end position="339"/>
    </location>
</feature>
<feature type="compositionally biased region" description="Low complexity" evidence="1">
    <location>
        <begin position="181"/>
        <end position="208"/>
    </location>
</feature>
<feature type="compositionally biased region" description="Gly residues" evidence="1">
    <location>
        <begin position="347"/>
        <end position="389"/>
    </location>
</feature>
<keyword evidence="3" id="KW-1185">Reference proteome</keyword>
<organism evidence="2 3">
    <name type="scientific">Lentzea cavernae</name>
    <dbReference type="NCBI Taxonomy" id="2020703"/>
    <lineage>
        <taxon>Bacteria</taxon>
        <taxon>Bacillati</taxon>
        <taxon>Actinomycetota</taxon>
        <taxon>Actinomycetes</taxon>
        <taxon>Pseudonocardiales</taxon>
        <taxon>Pseudonocardiaceae</taxon>
        <taxon>Lentzea</taxon>
    </lineage>
</organism>
<dbReference type="Proteomes" id="UP000605568">
    <property type="component" value="Unassembled WGS sequence"/>
</dbReference>
<feature type="region of interest" description="Disordered" evidence="1">
    <location>
        <begin position="181"/>
        <end position="422"/>
    </location>
</feature>
<gene>
    <name evidence="2" type="ORF">GCM10017774_49000</name>
</gene>
<sequence length="422" mass="41695">MAPVKPAVPHPNANYPGQPHEEMKKLVTEKYDPNAANQVIDAWGQLGSRFQELATDFTILVNGSQTAWTGKAAEGVRAALTKVGTFAETTGDGFVRTSDAIAQQRDAAVQANRSMPEPVKFSPMDTLKKFAVPAVIFPPAMVGAPFEMMAQHNAQQEAKAEAVQVMQTRDNTMMAAAMSMPTMESTPQVTQDQGVTQTSSSTSSQSLSNVNAQQRFSNNNAGMPSMPSSSSNSNGTTNAAWVAPQTKDPSLQQPGGNNNQNNPGGQNRPPFTPPGMLPPGARPPGGGQGRPPGGGPGMRPGGPGGGAGGGGGGGGAGGGRGAGSGGMAGMGGSGRGMGSFGPATPGGSAGVAGGPGGGAGGLGGAAGAGGRGAAGAGGMGAGGGAGAGGKGEEDKEHKSNYLVPTDEFFDDDRMVAPPVIGG</sequence>
<accession>A0ABQ3MKH5</accession>
<evidence type="ECO:0000256" key="1">
    <source>
        <dbReference type="SAM" id="MobiDB-lite"/>
    </source>
</evidence>
<dbReference type="InterPro" id="IPR038332">
    <property type="entry name" value="PPE_sf"/>
</dbReference>
<feature type="compositionally biased region" description="Pro residues" evidence="1">
    <location>
        <begin position="270"/>
        <end position="282"/>
    </location>
</feature>
<feature type="compositionally biased region" description="Basic and acidic residues" evidence="1">
    <location>
        <begin position="390"/>
        <end position="399"/>
    </location>
</feature>
<dbReference type="EMBL" id="BNAR01000007">
    <property type="protein sequence ID" value="GHH46291.1"/>
    <property type="molecule type" value="Genomic_DNA"/>
</dbReference>